<comment type="caution">
    <text evidence="7">The sequence shown here is derived from an EMBL/GenBank/DDBJ whole genome shotgun (WGS) entry which is preliminary data.</text>
</comment>
<dbReference type="Pfam" id="PF00067">
    <property type="entry name" value="p450"/>
    <property type="match status" value="1"/>
</dbReference>
<keyword evidence="4 6" id="KW-0503">Monooxygenase</keyword>
<dbReference type="GO" id="GO:0006082">
    <property type="term" value="P:organic acid metabolic process"/>
    <property type="evidence" value="ECO:0007669"/>
    <property type="project" value="TreeGrafter"/>
</dbReference>
<dbReference type="GO" id="GO:0020037">
    <property type="term" value="F:heme binding"/>
    <property type="evidence" value="ECO:0007669"/>
    <property type="project" value="InterPro"/>
</dbReference>
<sequence length="406" mass="46304">HEFSNLAQAFYKLGKRYNTKIIGLYLGPVPTIVLNDPADIKEMLNREERFSLRILRDYGFGRRSDTLESVIASEIKEMIDMRISGTKFPAEKQVVDGELVYMPHYFAAPFMNGMCHVLSRMTLPREEYRVLWEVAQGALLFQRSSNDMGGALSLTPWLKDVMPGYSGYSSLVKGNQYLLDFFRRFLATASAMNTPRPGPSRSSRTPENIKLVERSARLSIRKRAASLRLPRAIVHEILKKDRTFHPFKIQILVLTCTDYMFPTASAVESVLTMLVERMLLQPEIQDKMHEEIDRVGTMLSPNFVMLHMDKGIWGDPDNFRPERFIVDGTLHVAKDKSLPFGAGRRLCAGETYARQSMFQVLAGFMQAFRVSTADGRPLLEPAERIQGIITTIPNFWHNEIDLCAVR</sequence>
<keyword evidence="6" id="KW-0560">Oxidoreductase</keyword>
<keyword evidence="3 5" id="KW-0408">Iron</keyword>
<dbReference type="GO" id="GO:0005737">
    <property type="term" value="C:cytoplasm"/>
    <property type="evidence" value="ECO:0007669"/>
    <property type="project" value="TreeGrafter"/>
</dbReference>
<keyword evidence="8" id="KW-1185">Reference proteome</keyword>
<evidence type="ECO:0000256" key="1">
    <source>
        <dbReference type="ARBA" id="ARBA00010617"/>
    </source>
</evidence>
<gene>
    <name evidence="7" type="ORF">OBRU01_06974</name>
</gene>
<dbReference type="GO" id="GO:0005506">
    <property type="term" value="F:iron ion binding"/>
    <property type="evidence" value="ECO:0007669"/>
    <property type="project" value="InterPro"/>
</dbReference>
<evidence type="ECO:0000256" key="4">
    <source>
        <dbReference type="ARBA" id="ARBA00023033"/>
    </source>
</evidence>
<organism evidence="7 8">
    <name type="scientific">Operophtera brumata</name>
    <name type="common">Winter moth</name>
    <name type="synonym">Phalaena brumata</name>
    <dbReference type="NCBI Taxonomy" id="104452"/>
    <lineage>
        <taxon>Eukaryota</taxon>
        <taxon>Metazoa</taxon>
        <taxon>Ecdysozoa</taxon>
        <taxon>Arthropoda</taxon>
        <taxon>Hexapoda</taxon>
        <taxon>Insecta</taxon>
        <taxon>Pterygota</taxon>
        <taxon>Neoptera</taxon>
        <taxon>Endopterygota</taxon>
        <taxon>Lepidoptera</taxon>
        <taxon>Glossata</taxon>
        <taxon>Ditrysia</taxon>
        <taxon>Geometroidea</taxon>
        <taxon>Geometridae</taxon>
        <taxon>Larentiinae</taxon>
        <taxon>Operophtera</taxon>
    </lineage>
</organism>
<accession>A0A0L7L6X5</accession>
<evidence type="ECO:0000313" key="7">
    <source>
        <dbReference type="EMBL" id="KOB71212.1"/>
    </source>
</evidence>
<dbReference type="SUPFAM" id="SSF48264">
    <property type="entry name" value="Cytochrome P450"/>
    <property type="match status" value="1"/>
</dbReference>
<dbReference type="GO" id="GO:0006805">
    <property type="term" value="P:xenobiotic metabolic process"/>
    <property type="evidence" value="ECO:0007669"/>
    <property type="project" value="TreeGrafter"/>
</dbReference>
<dbReference type="GO" id="GO:0016712">
    <property type="term" value="F:oxidoreductase activity, acting on paired donors, with incorporation or reduction of molecular oxygen, reduced flavin or flavoprotein as one donor, and incorporation of one atom of oxygen"/>
    <property type="evidence" value="ECO:0007669"/>
    <property type="project" value="TreeGrafter"/>
</dbReference>
<dbReference type="STRING" id="104452.A0A0L7L6X5"/>
<feature type="binding site" description="axial binding residue" evidence="5">
    <location>
        <position position="347"/>
    </location>
    <ligand>
        <name>heme</name>
        <dbReference type="ChEBI" id="CHEBI:30413"/>
    </ligand>
    <ligandPart>
        <name>Fe</name>
        <dbReference type="ChEBI" id="CHEBI:18248"/>
    </ligandPart>
</feature>
<evidence type="ECO:0000256" key="5">
    <source>
        <dbReference type="PIRSR" id="PIRSR602401-1"/>
    </source>
</evidence>
<dbReference type="Proteomes" id="UP000037510">
    <property type="component" value="Unassembled WGS sequence"/>
</dbReference>
<name>A0A0L7L6X5_OPEBR</name>
<protein>
    <recommendedName>
        <fullName evidence="9">Cytochrome P450</fullName>
    </recommendedName>
</protein>
<dbReference type="InterPro" id="IPR036396">
    <property type="entry name" value="Cyt_P450_sf"/>
</dbReference>
<keyword evidence="5 6" id="KW-0349">Heme</keyword>
<keyword evidence="2 5" id="KW-0479">Metal-binding</keyword>
<proteinExistence type="inferred from homology"/>
<evidence type="ECO:0000256" key="2">
    <source>
        <dbReference type="ARBA" id="ARBA00022723"/>
    </source>
</evidence>
<dbReference type="Gene3D" id="1.10.630.10">
    <property type="entry name" value="Cytochrome P450"/>
    <property type="match status" value="2"/>
</dbReference>
<dbReference type="InterPro" id="IPR002401">
    <property type="entry name" value="Cyt_P450_E_grp-I"/>
</dbReference>
<dbReference type="PROSITE" id="PS00086">
    <property type="entry name" value="CYTOCHROME_P450"/>
    <property type="match status" value="1"/>
</dbReference>
<evidence type="ECO:0000256" key="6">
    <source>
        <dbReference type="RuleBase" id="RU000461"/>
    </source>
</evidence>
<feature type="non-terminal residue" evidence="7">
    <location>
        <position position="406"/>
    </location>
</feature>
<dbReference type="PRINTS" id="PR00463">
    <property type="entry name" value="EP450I"/>
</dbReference>
<comment type="similarity">
    <text evidence="1 6">Belongs to the cytochrome P450 family.</text>
</comment>
<evidence type="ECO:0008006" key="9">
    <source>
        <dbReference type="Google" id="ProtNLM"/>
    </source>
</evidence>
<dbReference type="InterPro" id="IPR017972">
    <property type="entry name" value="Cyt_P450_CS"/>
</dbReference>
<reference evidence="7 8" key="1">
    <citation type="journal article" date="2015" name="Genome Biol. Evol.">
        <title>The genome of winter moth (Operophtera brumata) provides a genomic perspective on sexual dimorphism and phenology.</title>
        <authorList>
            <person name="Derks M.F."/>
            <person name="Smit S."/>
            <person name="Salis L."/>
            <person name="Schijlen E."/>
            <person name="Bossers A."/>
            <person name="Mateman C."/>
            <person name="Pijl A.S."/>
            <person name="de Ridder D."/>
            <person name="Groenen M.A."/>
            <person name="Visser M.E."/>
            <person name="Megens H.J."/>
        </authorList>
    </citation>
    <scope>NUCLEOTIDE SEQUENCE [LARGE SCALE GENOMIC DNA]</scope>
    <source>
        <strain evidence="7">WM2013NL</strain>
        <tissue evidence="7">Head and thorax</tissue>
    </source>
</reference>
<evidence type="ECO:0000313" key="8">
    <source>
        <dbReference type="Proteomes" id="UP000037510"/>
    </source>
</evidence>
<dbReference type="PRINTS" id="PR00385">
    <property type="entry name" value="P450"/>
</dbReference>
<dbReference type="AlphaFoldDB" id="A0A0L7L6X5"/>
<dbReference type="PANTHER" id="PTHR24300:SF403">
    <property type="entry name" value="CYTOCHROME P450 306A1"/>
    <property type="match status" value="1"/>
</dbReference>
<dbReference type="GO" id="GO:0008395">
    <property type="term" value="F:steroid hydroxylase activity"/>
    <property type="evidence" value="ECO:0007669"/>
    <property type="project" value="TreeGrafter"/>
</dbReference>
<dbReference type="InterPro" id="IPR001128">
    <property type="entry name" value="Cyt_P450"/>
</dbReference>
<evidence type="ECO:0000256" key="3">
    <source>
        <dbReference type="ARBA" id="ARBA00023004"/>
    </source>
</evidence>
<dbReference type="PANTHER" id="PTHR24300">
    <property type="entry name" value="CYTOCHROME P450 508A4-RELATED"/>
    <property type="match status" value="1"/>
</dbReference>
<comment type="cofactor">
    <cofactor evidence="5">
        <name>heme</name>
        <dbReference type="ChEBI" id="CHEBI:30413"/>
    </cofactor>
</comment>
<dbReference type="InterPro" id="IPR050182">
    <property type="entry name" value="Cytochrome_P450_fam2"/>
</dbReference>
<dbReference type="EMBL" id="JTDY01002544">
    <property type="protein sequence ID" value="KOB71212.1"/>
    <property type="molecule type" value="Genomic_DNA"/>
</dbReference>
<feature type="non-terminal residue" evidence="7">
    <location>
        <position position="1"/>
    </location>
</feature>